<sequence length="1153" mass="131486">MSGAEAALLGVGILCNAMQIITFAKDSLHVYRNIREGRAPDPKLDSYLKNAKSSFDEMNQTASQMGPLSHVQQQIVDVGIKVYDCVDELQQKFAELHVDEASKRGLRGKVAAFRKSAATLWRGKELEDAEKSLQRHEALLHSLLLDRICSQSQATEITSLQSFQHLDGALQGIILQLVDGSTKVSDLITDCSSNICDRIAEEHSATRTAIEDHVTSAENTIRLNICHSIAQIRQELLQIEKDKAFEKQQEQLLSSLRFPEMNSRKNQISTNYPGTFDWIFNRHLSLQSDHSFASGSDISDSDSQLSQESDMEGCNCLEQTNGANQQVSDCFPRWLGSDSHLFWISSKPASGKSFLMMFLAFNQQTAKYLNRWHSNVRILTHFFWKPGHSLERNVKGMALSLLFQVMSGRPSLGRTLYEYQPSTKHKITHSDWILEELADSLIWALKASHEPFCIFLDGLDEAKELEHLPWPAWTNAHVIHKLSELKNVKLCASSREERAFCSFFEGSSQLRIHYLNHCDITRFVCKRLETGGLNCGDQGILIHEIVYDSEGVFLWAALVVDSLNRAIRQGYTSIDILRERLEQTPSDLTTLYTDMWSRIGDDGQLRTVKETASRYFNLLITARKMDEFQGSHILDRQLFSCIMNSLPVMATAVEYQLMESIISTGREIALEELLARCSKTEKELRVVCRGLLETTSGFHNEMYCVYKGDERLKDYNVMRIDFTHRSAFDFLVDTEPGRECLQACGLSESDQASILFASYLVTARFLSVRDRYGLDYRSRRIEYTTNKEALTLNTYLKSALIILSKTGPFAEQAQRETLFQIVEKWQLSGLFYGHEDWTPAPCYKSSLSNLKLEFIETLIDTTFWYGGSSDFVSHARRLLSNYSVPILADAIPVILRALSGEHRFYNDIRALHELLKHILCRFKGIAPRKTQQQGTISSAIRALHCWYITRCLEYSLESGGFDVNDEFVDTELFSQLRATLVLETDWQYPILFEFIGSRHHHLELFNYPSTIFLPAHYALVVGNFASAYRLLNKLKIGHLSSNVDVEAPHSARSQFETIILADINHFTVDYYIPDIRLYGPIQYQLYSGLQAGTRIEEQQPWPHLLHCSSSELEPVDRSKVFDYVLGELKDRGVDFFIINGIMLPKDWDESGDD</sequence>
<dbReference type="Proteomes" id="UP000730481">
    <property type="component" value="Unassembled WGS sequence"/>
</dbReference>
<accession>A0A9P5A9J7</accession>
<dbReference type="InterPro" id="IPR056884">
    <property type="entry name" value="NPHP3-like_N"/>
</dbReference>
<protein>
    <recommendedName>
        <fullName evidence="6">Small s protein</fullName>
    </recommendedName>
</protein>
<gene>
    <name evidence="4" type="ORF">FBEOM_11485</name>
</gene>
<dbReference type="Pfam" id="PF24883">
    <property type="entry name" value="NPHP3_N"/>
    <property type="match status" value="1"/>
</dbReference>
<reference evidence="4" key="1">
    <citation type="journal article" date="2017" name="Mycologia">
        <title>Fusarium algeriense, sp. nov., a novel toxigenic crown rot pathogen of durum wheat from Algeria is nested in the Fusarium burgessii species complex.</title>
        <authorList>
            <person name="Laraba I."/>
            <person name="Keddad A."/>
            <person name="Boureghda H."/>
            <person name="Abdallah N."/>
            <person name="Vaughan M.M."/>
            <person name="Proctor R.H."/>
            <person name="Busman M."/>
            <person name="O'Donnell K."/>
        </authorList>
    </citation>
    <scope>NUCLEOTIDE SEQUENCE</scope>
    <source>
        <strain evidence="4">NRRL 25174</strain>
    </source>
</reference>
<dbReference type="OrthoDB" id="5086500at2759"/>
<name>A0A9P5A9J7_9HYPO</name>
<keyword evidence="5" id="KW-1185">Reference proteome</keyword>
<evidence type="ECO:0000259" key="2">
    <source>
        <dbReference type="Pfam" id="PF24883"/>
    </source>
</evidence>
<dbReference type="EMBL" id="PVQB02000657">
    <property type="protein sequence ID" value="KAF4334652.1"/>
    <property type="molecule type" value="Genomic_DNA"/>
</dbReference>
<dbReference type="InterPro" id="IPR056693">
    <property type="entry name" value="DUF7791"/>
</dbReference>
<keyword evidence="1" id="KW-0677">Repeat</keyword>
<feature type="domain" description="Nephrocystin 3-like N-terminal" evidence="2">
    <location>
        <begin position="330"/>
        <end position="495"/>
    </location>
</feature>
<evidence type="ECO:0008006" key="6">
    <source>
        <dbReference type="Google" id="ProtNLM"/>
    </source>
</evidence>
<organism evidence="4 5">
    <name type="scientific">Fusarium beomiforme</name>
    <dbReference type="NCBI Taxonomy" id="44412"/>
    <lineage>
        <taxon>Eukaryota</taxon>
        <taxon>Fungi</taxon>
        <taxon>Dikarya</taxon>
        <taxon>Ascomycota</taxon>
        <taxon>Pezizomycotina</taxon>
        <taxon>Sordariomycetes</taxon>
        <taxon>Hypocreomycetidae</taxon>
        <taxon>Hypocreales</taxon>
        <taxon>Nectriaceae</taxon>
        <taxon>Fusarium</taxon>
        <taxon>Fusarium burgessii species complex</taxon>
    </lineage>
</organism>
<proteinExistence type="predicted"/>
<feature type="domain" description="DUF7791" evidence="3">
    <location>
        <begin position="670"/>
        <end position="761"/>
    </location>
</feature>
<evidence type="ECO:0000313" key="4">
    <source>
        <dbReference type="EMBL" id="KAF4334652.1"/>
    </source>
</evidence>
<evidence type="ECO:0000259" key="3">
    <source>
        <dbReference type="Pfam" id="PF25053"/>
    </source>
</evidence>
<reference evidence="4" key="2">
    <citation type="submission" date="2020-02" db="EMBL/GenBank/DDBJ databases">
        <title>Identification and distribution of gene clusters putatively required for synthesis of sphingolipid metabolism inhibitors in phylogenetically diverse species of the filamentous fungus Fusarium.</title>
        <authorList>
            <person name="Kim H.-S."/>
            <person name="Busman M."/>
            <person name="Brown D.W."/>
            <person name="Divon H."/>
            <person name="Uhlig S."/>
            <person name="Proctor R.H."/>
        </authorList>
    </citation>
    <scope>NUCLEOTIDE SEQUENCE</scope>
    <source>
        <strain evidence="4">NRRL 25174</strain>
    </source>
</reference>
<evidence type="ECO:0000313" key="5">
    <source>
        <dbReference type="Proteomes" id="UP000730481"/>
    </source>
</evidence>
<dbReference type="AlphaFoldDB" id="A0A9P5A9J7"/>
<dbReference type="PANTHER" id="PTHR10039">
    <property type="entry name" value="AMELOGENIN"/>
    <property type="match status" value="1"/>
</dbReference>
<dbReference type="Pfam" id="PF25053">
    <property type="entry name" value="DUF7791"/>
    <property type="match status" value="1"/>
</dbReference>
<dbReference type="PANTHER" id="PTHR10039:SF5">
    <property type="entry name" value="NACHT DOMAIN-CONTAINING PROTEIN"/>
    <property type="match status" value="1"/>
</dbReference>
<comment type="caution">
    <text evidence="4">The sequence shown here is derived from an EMBL/GenBank/DDBJ whole genome shotgun (WGS) entry which is preliminary data.</text>
</comment>
<evidence type="ECO:0000256" key="1">
    <source>
        <dbReference type="ARBA" id="ARBA00022737"/>
    </source>
</evidence>